<reference evidence="1" key="1">
    <citation type="journal article" date="2015" name="Nature">
        <title>Complex archaea that bridge the gap between prokaryotes and eukaryotes.</title>
        <authorList>
            <person name="Spang A."/>
            <person name="Saw J.H."/>
            <person name="Jorgensen S.L."/>
            <person name="Zaremba-Niedzwiedzka K."/>
            <person name="Martijn J."/>
            <person name="Lind A.E."/>
            <person name="van Eijk R."/>
            <person name="Schleper C."/>
            <person name="Guy L."/>
            <person name="Ettema T.J."/>
        </authorList>
    </citation>
    <scope>NUCLEOTIDE SEQUENCE</scope>
</reference>
<evidence type="ECO:0000313" key="1">
    <source>
        <dbReference type="EMBL" id="KKL85637.1"/>
    </source>
</evidence>
<organism evidence="1">
    <name type="scientific">marine sediment metagenome</name>
    <dbReference type="NCBI Taxonomy" id="412755"/>
    <lineage>
        <taxon>unclassified sequences</taxon>
        <taxon>metagenomes</taxon>
        <taxon>ecological metagenomes</taxon>
    </lineage>
</organism>
<accession>A0A0F9IE10</accession>
<name>A0A0F9IE10_9ZZZZ</name>
<gene>
    <name evidence="1" type="ORF">LCGC14_1952770</name>
</gene>
<dbReference type="EMBL" id="LAZR01021350">
    <property type="protein sequence ID" value="KKL85637.1"/>
    <property type="molecule type" value="Genomic_DNA"/>
</dbReference>
<proteinExistence type="predicted"/>
<protein>
    <submittedName>
        <fullName evidence="1">Uncharacterized protein</fullName>
    </submittedName>
</protein>
<dbReference type="AlphaFoldDB" id="A0A0F9IE10"/>
<comment type="caution">
    <text evidence="1">The sequence shown here is derived from an EMBL/GenBank/DDBJ whole genome shotgun (WGS) entry which is preliminary data.</text>
</comment>
<sequence>MDIVKKDAINAVKNCVAYDVADAIKQALMEFDLGEGSYVYDTTEGRNWIRIDFKSDVGSGRGRRKSRAFVIRLTESLTTGD</sequence>